<evidence type="ECO:0000256" key="1">
    <source>
        <dbReference type="ARBA" id="ARBA00004123"/>
    </source>
</evidence>
<feature type="compositionally biased region" description="Basic and acidic residues" evidence="4">
    <location>
        <begin position="314"/>
        <end position="328"/>
    </location>
</feature>
<dbReference type="GO" id="GO:0006302">
    <property type="term" value="P:double-strand break repair"/>
    <property type="evidence" value="ECO:0000318"/>
    <property type="project" value="GO_Central"/>
</dbReference>
<dbReference type="InterPro" id="IPR036390">
    <property type="entry name" value="WH_DNA-bd_sf"/>
</dbReference>
<dbReference type="GO" id="GO:0005634">
    <property type="term" value="C:nucleus"/>
    <property type="evidence" value="ECO:0007669"/>
    <property type="project" value="UniProtKB-SubCell"/>
</dbReference>
<comment type="subcellular location">
    <subcellularLocation>
        <location evidence="1">Nucleus</location>
    </subcellularLocation>
</comment>
<dbReference type="Proteomes" id="UP000001554">
    <property type="component" value="Unplaced"/>
</dbReference>
<dbReference type="GO" id="GO:0051177">
    <property type="term" value="P:meiotic sister chromatid cohesion"/>
    <property type="evidence" value="ECO:0000318"/>
    <property type="project" value="GO_Central"/>
</dbReference>
<evidence type="ECO:0000313" key="7">
    <source>
        <dbReference type="Proteomes" id="UP000001554"/>
    </source>
</evidence>
<dbReference type="OrthoDB" id="10071381at2759"/>
<evidence type="ECO:0000259" key="6">
    <source>
        <dbReference type="Pfam" id="PF04825"/>
    </source>
</evidence>
<feature type="domain" description="Rad21/Rec8-like protein C-terminal eukaryotic" evidence="5">
    <location>
        <begin position="605"/>
        <end position="648"/>
    </location>
</feature>
<dbReference type="PANTHER" id="PTHR12585">
    <property type="entry name" value="SCC1 / RAD21 FAMILY MEMBER"/>
    <property type="match status" value="1"/>
</dbReference>
<evidence type="ECO:0000256" key="2">
    <source>
        <dbReference type="ARBA" id="ARBA00009870"/>
    </source>
</evidence>
<evidence type="ECO:0000256" key="3">
    <source>
        <dbReference type="ARBA" id="ARBA00023242"/>
    </source>
</evidence>
<keyword evidence="3" id="KW-0539">Nucleus</keyword>
<evidence type="ECO:0000259" key="5">
    <source>
        <dbReference type="Pfam" id="PF04824"/>
    </source>
</evidence>
<dbReference type="OMA" id="RQCEFLL"/>
<feature type="region of interest" description="Disordered" evidence="4">
    <location>
        <begin position="175"/>
        <end position="359"/>
    </location>
</feature>
<dbReference type="GO" id="GO:0003682">
    <property type="term" value="F:chromatin binding"/>
    <property type="evidence" value="ECO:0000318"/>
    <property type="project" value="GO_Central"/>
</dbReference>
<dbReference type="Pfam" id="PF04825">
    <property type="entry name" value="Rad21_Rec8_N"/>
    <property type="match status" value="1"/>
</dbReference>
<dbReference type="InterPro" id="IPR039781">
    <property type="entry name" value="Rad21/Rec8-like"/>
</dbReference>
<evidence type="ECO:0000313" key="8">
    <source>
        <dbReference type="RefSeq" id="XP_035665674.1"/>
    </source>
</evidence>
<dbReference type="Pfam" id="PF04824">
    <property type="entry name" value="Rad21_Rec8"/>
    <property type="match status" value="1"/>
</dbReference>
<keyword evidence="7" id="KW-1185">Reference proteome</keyword>
<accession>A0A9J7KIZ1</accession>
<dbReference type="AlphaFoldDB" id="A0A9J7KIZ1"/>
<dbReference type="InterPro" id="IPR006910">
    <property type="entry name" value="Rad21_Rec8_N"/>
</dbReference>
<protein>
    <submittedName>
        <fullName evidence="8 9">Meiotic recombination protein REC8 homolog isoform X1</fullName>
    </submittedName>
</protein>
<dbReference type="CDD" id="cd21794">
    <property type="entry name" value="Rad21_Rec8_M_Rec8"/>
    <property type="match status" value="1"/>
</dbReference>
<proteinExistence type="inferred from homology"/>
<dbReference type="KEGG" id="bfo:118408924"/>
<dbReference type="InterPro" id="IPR006909">
    <property type="entry name" value="Rad21/Rec8_C_eu"/>
</dbReference>
<dbReference type="GO" id="GO:0030893">
    <property type="term" value="C:meiotic cohesin complex"/>
    <property type="evidence" value="ECO:0000318"/>
    <property type="project" value="GO_Central"/>
</dbReference>
<feature type="compositionally biased region" description="Basic and acidic residues" evidence="4">
    <location>
        <begin position="480"/>
        <end position="489"/>
    </location>
</feature>
<comment type="similarity">
    <text evidence="2">Belongs to the rad21 family.</text>
</comment>
<feature type="compositionally biased region" description="Basic and acidic residues" evidence="4">
    <location>
        <begin position="259"/>
        <end position="306"/>
    </location>
</feature>
<dbReference type="SUPFAM" id="SSF46785">
    <property type="entry name" value="Winged helix' DNA-binding domain"/>
    <property type="match status" value="1"/>
</dbReference>
<reference evidence="8 9" key="1">
    <citation type="submission" date="2025-04" db="UniProtKB">
        <authorList>
            <consortium name="RefSeq"/>
        </authorList>
    </citation>
    <scope>IDENTIFICATION</scope>
    <source>
        <strain evidence="8 9">S238N-H82</strain>
        <tissue evidence="8 9">Testes</tissue>
    </source>
</reference>
<dbReference type="GeneID" id="118408924"/>
<dbReference type="RefSeq" id="XP_035665674.1">
    <property type="nucleotide sequence ID" value="XM_035809781.1"/>
</dbReference>
<evidence type="ECO:0000313" key="9">
    <source>
        <dbReference type="RefSeq" id="XP_035665675.1"/>
    </source>
</evidence>
<gene>
    <name evidence="8 9" type="primary">LOC118408924</name>
</gene>
<feature type="domain" description="Rad21/Rec8-like protein N-terminal" evidence="6">
    <location>
        <begin position="1"/>
        <end position="96"/>
    </location>
</feature>
<dbReference type="RefSeq" id="XP_035665675.1">
    <property type="nucleotide sequence ID" value="XM_035809782.1"/>
</dbReference>
<feature type="region of interest" description="Disordered" evidence="4">
    <location>
        <begin position="421"/>
        <end position="581"/>
    </location>
</feature>
<feature type="compositionally biased region" description="Pro residues" evidence="4">
    <location>
        <begin position="507"/>
        <end position="517"/>
    </location>
</feature>
<organism evidence="7 8">
    <name type="scientific">Branchiostoma floridae</name>
    <name type="common">Florida lancelet</name>
    <name type="synonym">Amphioxus</name>
    <dbReference type="NCBI Taxonomy" id="7739"/>
    <lineage>
        <taxon>Eukaryota</taxon>
        <taxon>Metazoa</taxon>
        <taxon>Chordata</taxon>
        <taxon>Cephalochordata</taxon>
        <taxon>Leptocardii</taxon>
        <taxon>Amphioxiformes</taxon>
        <taxon>Branchiostomatidae</taxon>
        <taxon>Branchiostoma</taxon>
    </lineage>
</organism>
<name>A0A9J7KIZ1_BRAFL</name>
<sequence length="659" mass="74181">MFYSQDILQKRGGKFGIIWIAATRARDLTRRDYSTVNVTKTCEQILIHFPENSHSVRGGFPRFSLYLTAQLMFGITLVHGKHAEYLYSDAMTLQSKFIPKRPGRRMVPGGTKDIDMRTPARPTEALRLEDPLDLYSPGLVELDPEFGRLNVSEDMIDPAFLPDIKIIHFPEDPPTPEWWPGRSRKSPSPLFPASPSEQDKTQVKDRKDISLPPEDIVPPELPFPVTDLDDDLLPPEKDDILFSPGEEGILPVDLPTHPPPDRTEGEEPATKKKKSEDKKRKERSEPREPEKEKESPADHSPIDRGEAPSVPEHSSSEDERRTRTRELELPPLNLDDILKTPPRRPTRPGRGLQIDTDTQMSREDVRDNLAHPEHTLAKLVLANPRPPPPTAEQLLNQPCIRLHHPALLRVWQRKIPAARFRNLQKTDSDTTTSPLSPEERDPDPEVPRDETFESESGGKRPRLNVSEESFPDVSRTSDSGSERRPRESLPTKSGTTEPSILYDVPEEPGPIGPAPDIPEPDQPRSPEEPEVSPQQEGHAEGHASDTADVSSKESPVNELCQPVEPGFSPRSPPVKSKLSRDVATRTIAERLDEDDSTTFETLASPEETDRATAARFLYFCLVFHKQQMVQLTQLMPYEDILIERGPRFTAMLSAAGLKH</sequence>
<feature type="compositionally biased region" description="Basic and acidic residues" evidence="4">
    <location>
        <begin position="197"/>
        <end position="209"/>
    </location>
</feature>
<dbReference type="PANTHER" id="PTHR12585:SF27">
    <property type="entry name" value="MEIOTIC RECOMBINATION PROTEIN REC8 HOMOLOG"/>
    <property type="match status" value="1"/>
</dbReference>
<feature type="compositionally biased region" description="Basic and acidic residues" evidence="4">
    <location>
        <begin position="437"/>
        <end position="451"/>
    </location>
</feature>
<evidence type="ECO:0000256" key="4">
    <source>
        <dbReference type="SAM" id="MobiDB-lite"/>
    </source>
</evidence>